<keyword evidence="3" id="KW-0645">Protease</keyword>
<keyword evidence="3" id="KW-0121">Carboxypeptidase</keyword>
<protein>
    <submittedName>
        <fullName evidence="3">D-alanyl-D-alanine-carboxypeptidase/endopeptidase AmpH</fullName>
        <ecNumber evidence="3">3.4.-.-</ecNumber>
    </submittedName>
</protein>
<dbReference type="EMBL" id="SJPM01000001">
    <property type="protein sequence ID" value="TWU04049.1"/>
    <property type="molecule type" value="Genomic_DNA"/>
</dbReference>
<dbReference type="AlphaFoldDB" id="A0A5C6AXY9"/>
<keyword evidence="1" id="KW-0812">Transmembrane</keyword>
<feature type="transmembrane region" description="Helical" evidence="1">
    <location>
        <begin position="339"/>
        <end position="360"/>
    </location>
</feature>
<evidence type="ECO:0000259" key="2">
    <source>
        <dbReference type="Pfam" id="PF00144"/>
    </source>
</evidence>
<feature type="transmembrane region" description="Helical" evidence="1">
    <location>
        <begin position="152"/>
        <end position="173"/>
    </location>
</feature>
<comment type="caution">
    <text evidence="3">The sequence shown here is derived from an EMBL/GenBank/DDBJ whole genome shotgun (WGS) entry which is preliminary data.</text>
</comment>
<dbReference type="Pfam" id="PF00144">
    <property type="entry name" value="Beta-lactamase"/>
    <property type="match status" value="1"/>
</dbReference>
<reference evidence="3 4" key="1">
    <citation type="submission" date="2019-02" db="EMBL/GenBank/DDBJ databases">
        <title>Deep-cultivation of Planctomycetes and their phenomic and genomic characterization uncovers novel biology.</title>
        <authorList>
            <person name="Wiegand S."/>
            <person name="Jogler M."/>
            <person name="Boedeker C."/>
            <person name="Pinto D."/>
            <person name="Vollmers J."/>
            <person name="Rivas-Marin E."/>
            <person name="Kohn T."/>
            <person name="Peeters S.H."/>
            <person name="Heuer A."/>
            <person name="Rast P."/>
            <person name="Oberbeckmann S."/>
            <person name="Bunk B."/>
            <person name="Jeske O."/>
            <person name="Meyerdierks A."/>
            <person name="Storesund J.E."/>
            <person name="Kallscheuer N."/>
            <person name="Luecker S."/>
            <person name="Lage O.M."/>
            <person name="Pohl T."/>
            <person name="Merkel B.J."/>
            <person name="Hornburger P."/>
            <person name="Mueller R.-W."/>
            <person name="Bruemmer F."/>
            <person name="Labrenz M."/>
            <person name="Spormann A.M."/>
            <person name="Op Den Camp H."/>
            <person name="Overmann J."/>
            <person name="Amann R."/>
            <person name="Jetten M.S.M."/>
            <person name="Mascher T."/>
            <person name="Medema M.H."/>
            <person name="Devos D.P."/>
            <person name="Kaster A.-K."/>
            <person name="Ovreas L."/>
            <person name="Rohde M."/>
            <person name="Galperin M.Y."/>
            <person name="Jogler C."/>
        </authorList>
    </citation>
    <scope>NUCLEOTIDE SEQUENCE [LARGE SCALE GENOMIC DNA]</scope>
    <source>
        <strain evidence="3 4">Pla100</strain>
    </source>
</reference>
<dbReference type="EC" id="3.4.-.-" evidence="3"/>
<dbReference type="InterPro" id="IPR012338">
    <property type="entry name" value="Beta-lactam/transpept-like"/>
</dbReference>
<dbReference type="RefSeq" id="WP_197167692.1">
    <property type="nucleotide sequence ID" value="NZ_SJPM01000001.1"/>
</dbReference>
<evidence type="ECO:0000313" key="3">
    <source>
        <dbReference type="EMBL" id="TWU04049.1"/>
    </source>
</evidence>
<feature type="transmembrane region" description="Helical" evidence="1">
    <location>
        <begin position="248"/>
        <end position="267"/>
    </location>
</feature>
<dbReference type="Gene3D" id="3.40.710.10">
    <property type="entry name" value="DD-peptidase/beta-lactamase superfamily"/>
    <property type="match status" value="1"/>
</dbReference>
<sequence length="843" mass="94535">MNLDKYQQAWKADADQTRVTIDMDLLSQEVQRSQQGFQSSIFWRDVREAGISLILIPIWLVMGYTMSLSWTWYLGIPAFMFVAGFILLDRKRNPQRASEPGEPLVFYVNESLTQVEHQIWLLRNVFWWYLLPFGLPCMAFFLDTAWATSSDWLEFVLFGGFLNLFLVVMYWGVYRLNQSAVRGHLEPRRQDLVKLVQSLESKTTDDDAGDIMELVSALADPVRNVGLSPGWGRWAENWNRIVPSWREAAWIILPTLIGACCGFWYSIPDMGPVLFQAVVAAVIPFEVALGIVWLRSHQKQKRLIATGDEVNSQDGSVRSAKADTELLATPKRLPRAPAFVILVLTLLIGVMAFVALYAFFAEIHGTSTRASKLEDVSAFDDEAISHLDAWMQRMFDDTYPSLSAVIVRDGEVVYQGVFGLEDIQENRKATPQTQYNVASVTKAFTASLAVILHERGVIDLDQPVVKYLPAGVSISTTPEIGAAITLRQLATHTSGLPRGVPGQVQSVEGWYQLEPQRLYDHLAKVTLNQRDPVADLMLKQQPEYREEYSNLGYGLLGHALELAADKPLDQLMQELICDPLMLTRTAIQADETLRPATNYPHGSRIAKTHSFQDRMAASGGLVASIEDLGKFVAAQMKPGVFSREMLEQLHAETKLPDGSPSGRSLGWSVRQRESIGRILKKNGGRSNCSAWIGFAPEHGVGVAVVTNCGGPDVDPIGYRLLEISIPRSQKKLVTKDSFAKVAPFTGIRWEQDTPIVCVRGQWRTLVTINEIPIARIMEFANKEYGGKAQKRFAEDLVEVMSKMGNQPDWKVTLELRSEDGQVEQTQVLMTKENRELVRKSLRS</sequence>
<feature type="transmembrane region" description="Helical" evidence="1">
    <location>
        <begin position="273"/>
        <end position="294"/>
    </location>
</feature>
<proteinExistence type="predicted"/>
<name>A0A5C6AXY9_9BACT</name>
<evidence type="ECO:0000313" key="4">
    <source>
        <dbReference type="Proteomes" id="UP000316213"/>
    </source>
</evidence>
<keyword evidence="4" id="KW-1185">Reference proteome</keyword>
<feature type="transmembrane region" description="Helical" evidence="1">
    <location>
        <begin position="46"/>
        <end position="64"/>
    </location>
</feature>
<feature type="transmembrane region" description="Helical" evidence="1">
    <location>
        <begin position="70"/>
        <end position="88"/>
    </location>
</feature>
<feature type="domain" description="Beta-lactamase-related" evidence="2">
    <location>
        <begin position="394"/>
        <end position="714"/>
    </location>
</feature>
<dbReference type="SUPFAM" id="SSF56601">
    <property type="entry name" value="beta-lactamase/transpeptidase-like"/>
    <property type="match status" value="1"/>
</dbReference>
<organism evidence="3 4">
    <name type="scientific">Neorhodopirellula pilleata</name>
    <dbReference type="NCBI Taxonomy" id="2714738"/>
    <lineage>
        <taxon>Bacteria</taxon>
        <taxon>Pseudomonadati</taxon>
        <taxon>Planctomycetota</taxon>
        <taxon>Planctomycetia</taxon>
        <taxon>Pirellulales</taxon>
        <taxon>Pirellulaceae</taxon>
        <taxon>Neorhodopirellula</taxon>
    </lineage>
</organism>
<dbReference type="InterPro" id="IPR050491">
    <property type="entry name" value="AmpC-like"/>
</dbReference>
<evidence type="ECO:0000256" key="1">
    <source>
        <dbReference type="SAM" id="Phobius"/>
    </source>
</evidence>
<dbReference type="PANTHER" id="PTHR46825">
    <property type="entry name" value="D-ALANYL-D-ALANINE-CARBOXYPEPTIDASE/ENDOPEPTIDASE AMPH"/>
    <property type="match status" value="1"/>
</dbReference>
<keyword evidence="1" id="KW-1133">Transmembrane helix</keyword>
<dbReference type="Proteomes" id="UP000316213">
    <property type="component" value="Unassembled WGS sequence"/>
</dbReference>
<dbReference type="InterPro" id="IPR001466">
    <property type="entry name" value="Beta-lactam-related"/>
</dbReference>
<dbReference type="PANTHER" id="PTHR46825:SF8">
    <property type="entry name" value="BETA-LACTAMASE-RELATED"/>
    <property type="match status" value="1"/>
</dbReference>
<gene>
    <name evidence="3" type="primary">ampH_2</name>
    <name evidence="3" type="ORF">Pla100_09850</name>
</gene>
<accession>A0A5C6AXY9</accession>
<feature type="transmembrane region" description="Helical" evidence="1">
    <location>
        <begin position="126"/>
        <end position="146"/>
    </location>
</feature>
<keyword evidence="1" id="KW-0472">Membrane</keyword>
<dbReference type="GO" id="GO:0004180">
    <property type="term" value="F:carboxypeptidase activity"/>
    <property type="evidence" value="ECO:0007669"/>
    <property type="project" value="UniProtKB-KW"/>
</dbReference>
<keyword evidence="3" id="KW-0378">Hydrolase</keyword>